<feature type="transmembrane region" description="Helical" evidence="7">
    <location>
        <begin position="719"/>
        <end position="745"/>
    </location>
</feature>
<evidence type="ECO:0000256" key="2">
    <source>
        <dbReference type="ARBA" id="ARBA00008066"/>
    </source>
</evidence>
<comment type="similarity">
    <text evidence="2">Belongs to the amino acid/polyamine transporter 2 family.</text>
</comment>
<feature type="compositionally biased region" description="Polar residues" evidence="6">
    <location>
        <begin position="147"/>
        <end position="165"/>
    </location>
</feature>
<evidence type="ECO:0000256" key="5">
    <source>
        <dbReference type="ARBA" id="ARBA00023136"/>
    </source>
</evidence>
<accession>A0A9P5N4V0</accession>
<evidence type="ECO:0000256" key="1">
    <source>
        <dbReference type="ARBA" id="ARBA00004141"/>
    </source>
</evidence>
<feature type="transmembrane region" description="Helical" evidence="7">
    <location>
        <begin position="503"/>
        <end position="525"/>
    </location>
</feature>
<comment type="caution">
    <text evidence="9">The sequence shown here is derived from an EMBL/GenBank/DDBJ whole genome shotgun (WGS) entry which is preliminary data.</text>
</comment>
<feature type="transmembrane region" description="Helical" evidence="7">
    <location>
        <begin position="662"/>
        <end position="679"/>
    </location>
</feature>
<feature type="transmembrane region" description="Helical" evidence="7">
    <location>
        <begin position="685"/>
        <end position="707"/>
    </location>
</feature>
<feature type="transmembrane region" description="Helical" evidence="7">
    <location>
        <begin position="540"/>
        <end position="560"/>
    </location>
</feature>
<dbReference type="GO" id="GO:0005774">
    <property type="term" value="C:vacuolar membrane"/>
    <property type="evidence" value="ECO:0007669"/>
    <property type="project" value="TreeGrafter"/>
</dbReference>
<comment type="subcellular location">
    <subcellularLocation>
        <location evidence="1">Membrane</location>
        <topology evidence="1">Multi-pass membrane protein</topology>
    </subcellularLocation>
</comment>
<feature type="region of interest" description="Disordered" evidence="6">
    <location>
        <begin position="139"/>
        <end position="167"/>
    </location>
</feature>
<dbReference type="OrthoDB" id="1684102at2759"/>
<dbReference type="GO" id="GO:0015179">
    <property type="term" value="F:L-amino acid transmembrane transporter activity"/>
    <property type="evidence" value="ECO:0007669"/>
    <property type="project" value="TreeGrafter"/>
</dbReference>
<feature type="domain" description="Amino acid transporter transmembrane" evidence="8">
    <location>
        <begin position="358"/>
        <end position="739"/>
    </location>
</feature>
<keyword evidence="5 7" id="KW-0472">Membrane</keyword>
<dbReference type="InterPro" id="IPR013057">
    <property type="entry name" value="AA_transpt_TM"/>
</dbReference>
<dbReference type="Pfam" id="PF01490">
    <property type="entry name" value="Aa_trans"/>
    <property type="match status" value="1"/>
</dbReference>
<keyword evidence="10" id="KW-1185">Reference proteome</keyword>
<feature type="region of interest" description="Disordered" evidence="6">
    <location>
        <begin position="323"/>
        <end position="353"/>
    </location>
</feature>
<evidence type="ECO:0000256" key="6">
    <source>
        <dbReference type="SAM" id="MobiDB-lite"/>
    </source>
</evidence>
<feature type="transmembrane region" description="Helical" evidence="7">
    <location>
        <begin position="386"/>
        <end position="410"/>
    </location>
</feature>
<name>A0A9P5N4V0_9AGAM</name>
<reference evidence="9" key="2">
    <citation type="journal article" date="2020" name="Nat. Commun.">
        <title>Large-scale genome sequencing of mycorrhizal fungi provides insights into the early evolution of symbiotic traits.</title>
        <authorList>
            <person name="Miyauchi S."/>
            <person name="Kiss E."/>
            <person name="Kuo A."/>
            <person name="Drula E."/>
            <person name="Kohler A."/>
            <person name="Sanchez-Garcia M."/>
            <person name="Morin E."/>
            <person name="Andreopoulos B."/>
            <person name="Barry K.W."/>
            <person name="Bonito G."/>
            <person name="Buee M."/>
            <person name="Carver A."/>
            <person name="Chen C."/>
            <person name="Cichocki N."/>
            <person name="Clum A."/>
            <person name="Culley D."/>
            <person name="Crous P.W."/>
            <person name="Fauchery L."/>
            <person name="Girlanda M."/>
            <person name="Hayes R.D."/>
            <person name="Keri Z."/>
            <person name="LaButti K."/>
            <person name="Lipzen A."/>
            <person name="Lombard V."/>
            <person name="Magnuson J."/>
            <person name="Maillard F."/>
            <person name="Murat C."/>
            <person name="Nolan M."/>
            <person name="Ohm R.A."/>
            <person name="Pangilinan J."/>
            <person name="Pereira M.F."/>
            <person name="Perotto S."/>
            <person name="Peter M."/>
            <person name="Pfister S."/>
            <person name="Riley R."/>
            <person name="Sitrit Y."/>
            <person name="Stielow J.B."/>
            <person name="Szollosi G."/>
            <person name="Zifcakova L."/>
            <person name="Stursova M."/>
            <person name="Spatafora J.W."/>
            <person name="Tedersoo L."/>
            <person name="Vaario L.M."/>
            <person name="Yamada A."/>
            <person name="Yan M."/>
            <person name="Wang P."/>
            <person name="Xu J."/>
            <person name="Bruns T."/>
            <person name="Baldrian P."/>
            <person name="Vilgalys R."/>
            <person name="Dunand C."/>
            <person name="Henrissat B."/>
            <person name="Grigoriev I.V."/>
            <person name="Hibbett D."/>
            <person name="Nagy L.G."/>
            <person name="Martin F.M."/>
        </authorList>
    </citation>
    <scope>NUCLEOTIDE SEQUENCE</scope>
    <source>
        <strain evidence="9">Prilba</strain>
    </source>
</reference>
<keyword evidence="4 7" id="KW-1133">Transmembrane helix</keyword>
<proteinExistence type="inferred from homology"/>
<evidence type="ECO:0000256" key="4">
    <source>
        <dbReference type="ARBA" id="ARBA00022989"/>
    </source>
</evidence>
<feature type="compositionally biased region" description="Low complexity" evidence="6">
    <location>
        <begin position="22"/>
        <end position="36"/>
    </location>
</feature>
<feature type="transmembrane region" description="Helical" evidence="7">
    <location>
        <begin position="572"/>
        <end position="596"/>
    </location>
</feature>
<feature type="transmembrane region" description="Helical" evidence="7">
    <location>
        <begin position="431"/>
        <end position="456"/>
    </location>
</feature>
<dbReference type="PANTHER" id="PTHR22950">
    <property type="entry name" value="AMINO ACID TRANSPORTER"/>
    <property type="match status" value="1"/>
</dbReference>
<feature type="region of interest" description="Disordered" evidence="6">
    <location>
        <begin position="1"/>
        <end position="127"/>
    </location>
</feature>
<gene>
    <name evidence="9" type="ORF">DFH94DRAFT_622139</name>
</gene>
<feature type="transmembrane region" description="Helical" evidence="7">
    <location>
        <begin position="462"/>
        <end position="491"/>
    </location>
</feature>
<organism evidence="9 10">
    <name type="scientific">Russula ochroleuca</name>
    <dbReference type="NCBI Taxonomy" id="152965"/>
    <lineage>
        <taxon>Eukaryota</taxon>
        <taxon>Fungi</taxon>
        <taxon>Dikarya</taxon>
        <taxon>Basidiomycota</taxon>
        <taxon>Agaricomycotina</taxon>
        <taxon>Agaricomycetes</taxon>
        <taxon>Russulales</taxon>
        <taxon>Russulaceae</taxon>
        <taxon>Russula</taxon>
    </lineage>
</organism>
<evidence type="ECO:0000313" key="10">
    <source>
        <dbReference type="Proteomes" id="UP000759537"/>
    </source>
</evidence>
<evidence type="ECO:0000256" key="3">
    <source>
        <dbReference type="ARBA" id="ARBA00022692"/>
    </source>
</evidence>
<evidence type="ECO:0000256" key="7">
    <source>
        <dbReference type="SAM" id="Phobius"/>
    </source>
</evidence>
<dbReference type="EMBL" id="WHVB01000002">
    <property type="protein sequence ID" value="KAF8486215.1"/>
    <property type="molecule type" value="Genomic_DNA"/>
</dbReference>
<dbReference type="AlphaFoldDB" id="A0A9P5N4V0"/>
<dbReference type="Proteomes" id="UP000759537">
    <property type="component" value="Unassembled WGS sequence"/>
</dbReference>
<dbReference type="PANTHER" id="PTHR22950:SF666">
    <property type="entry name" value="VACUOLAR AMINO ACID TRANSPORTER 4"/>
    <property type="match status" value="1"/>
</dbReference>
<feature type="compositionally biased region" description="Polar residues" evidence="6">
    <location>
        <begin position="323"/>
        <end position="332"/>
    </location>
</feature>
<sequence>MTSPSRPVNIVSPRFSPAATVGTPSSRRGPGSLGSPAGTPYSVGGTPDVRSLRAQYVGTPPLPNIPPRTGTPRPSTSTEPIVFTGGGPRNVPSISGISARRPTTPAIGLGLEDAPPPDPTIDTESFQEDERVKVLRKHLVSRGERQGNYNGSSGLPSRQASSSNLAHELQQDPDAFPVPYHTPGADITHGIYKWQQEQTRLSRPRAVSFSGSTGQTQDPAFEHIHEPGGFRRNYVLLQGAVSEEREPPRMLNNFIDFLYLFGHFAGEDLEETEEEEEEDDEEAAAEDRLLYGQPSGSQDTSALQPGPEAAQGSLARILADSQPSKSAVSETSPLLPRSSSVGRSRTRRRRISVSHGDATVGQAVLMLLKSFVGTGVLFLGKAFFNGGLLFSTLTLSAIAIISLYAFLLLVKTKFVVSGSFGDLGGTLYGPWMRYSILTSITISQIGFVAAYTIFVAENLQSFVYAASGCTSFIPVQYLILMQLIIFLPMALIRNLAKLSTTALVADVFILAGLVYIFGSEFGIIAERGIAKVELFNPKDFPLLIGTAVFSFEGIGLVIPITDSMREPHKFPMVLSAVMIFLLVLFGGAGALSYLTFGSDINTVVLKNLDSSSRLTQAVQFLYSLAILLSVPLQLFPAVRIMENGLFTRSGKMDWNVKWQKNTFRFLVVMGCTILSWAGAKDLDKFVAFVGSFACVPLCYVYPAMLHYKACARTWKQKAADIALGVFGVVAAIYTTAQTLVVSMVICYPQPR</sequence>
<feature type="compositionally biased region" description="Low complexity" evidence="6">
    <location>
        <begin position="67"/>
        <end position="78"/>
    </location>
</feature>
<feature type="transmembrane region" description="Helical" evidence="7">
    <location>
        <begin position="616"/>
        <end position="641"/>
    </location>
</feature>
<evidence type="ECO:0000259" key="8">
    <source>
        <dbReference type="Pfam" id="PF01490"/>
    </source>
</evidence>
<evidence type="ECO:0000313" key="9">
    <source>
        <dbReference type="EMBL" id="KAF8486215.1"/>
    </source>
</evidence>
<keyword evidence="3 7" id="KW-0812">Transmembrane</keyword>
<protein>
    <submittedName>
        <fullName evidence="9">Transmembrane amino acid transporter protein-domain-containing protein</fullName>
    </submittedName>
</protein>
<reference evidence="9" key="1">
    <citation type="submission" date="2019-10" db="EMBL/GenBank/DDBJ databases">
        <authorList>
            <consortium name="DOE Joint Genome Institute"/>
            <person name="Kuo A."/>
            <person name="Miyauchi S."/>
            <person name="Kiss E."/>
            <person name="Drula E."/>
            <person name="Kohler A."/>
            <person name="Sanchez-Garcia M."/>
            <person name="Andreopoulos B."/>
            <person name="Barry K.W."/>
            <person name="Bonito G."/>
            <person name="Buee M."/>
            <person name="Carver A."/>
            <person name="Chen C."/>
            <person name="Cichocki N."/>
            <person name="Clum A."/>
            <person name="Culley D."/>
            <person name="Crous P.W."/>
            <person name="Fauchery L."/>
            <person name="Girlanda M."/>
            <person name="Hayes R."/>
            <person name="Keri Z."/>
            <person name="LaButti K."/>
            <person name="Lipzen A."/>
            <person name="Lombard V."/>
            <person name="Magnuson J."/>
            <person name="Maillard F."/>
            <person name="Morin E."/>
            <person name="Murat C."/>
            <person name="Nolan M."/>
            <person name="Ohm R."/>
            <person name="Pangilinan J."/>
            <person name="Pereira M."/>
            <person name="Perotto S."/>
            <person name="Peter M."/>
            <person name="Riley R."/>
            <person name="Sitrit Y."/>
            <person name="Stielow B."/>
            <person name="Szollosi G."/>
            <person name="Zifcakova L."/>
            <person name="Stursova M."/>
            <person name="Spatafora J.W."/>
            <person name="Tedersoo L."/>
            <person name="Vaario L.-M."/>
            <person name="Yamada A."/>
            <person name="Yan M."/>
            <person name="Wang P."/>
            <person name="Xu J."/>
            <person name="Bruns T."/>
            <person name="Baldrian P."/>
            <person name="Vilgalys R."/>
            <person name="Henrissat B."/>
            <person name="Grigoriev I.V."/>
            <person name="Hibbett D."/>
            <person name="Nagy L.G."/>
            <person name="Martin F.M."/>
        </authorList>
    </citation>
    <scope>NUCLEOTIDE SEQUENCE</scope>
    <source>
        <strain evidence="9">Prilba</strain>
    </source>
</reference>